<accession>A0ABT7EJV5</accession>
<dbReference type="EMBL" id="JASJUT010000003">
    <property type="protein sequence ID" value="MDK2595292.1"/>
    <property type="molecule type" value="Genomic_DNA"/>
</dbReference>
<protein>
    <recommendedName>
        <fullName evidence="3">Transposase</fullName>
    </recommendedName>
</protein>
<reference evidence="1 2" key="1">
    <citation type="submission" date="2023-05" db="EMBL/GenBank/DDBJ databases">
        <title>Pseudoalteromonas ardens sp. nov., Pseudoalteromonas obscura sp. nov., and Pseudoalteromonas umbrosa sp. nov., isolated from the coral Montipora capitata.</title>
        <authorList>
            <person name="Thomas E.M."/>
            <person name="Smith E.M."/>
            <person name="Papke E."/>
            <person name="Shlafstein M.D."/>
            <person name="Oline D.K."/>
            <person name="Videau P."/>
            <person name="Saw J.H."/>
            <person name="Strangman W.K."/>
            <person name="Ushijima B."/>
        </authorList>
    </citation>
    <scope>NUCLEOTIDE SEQUENCE [LARGE SCALE GENOMIC DNA]</scope>
    <source>
        <strain evidence="1 2">P94</strain>
    </source>
</reference>
<evidence type="ECO:0000313" key="2">
    <source>
        <dbReference type="Proteomes" id="UP001231915"/>
    </source>
</evidence>
<dbReference type="PANTHER" id="PTHR34322">
    <property type="entry name" value="TRANSPOSASE, Y1_TNP DOMAIN-CONTAINING"/>
    <property type="match status" value="1"/>
</dbReference>
<dbReference type="InterPro" id="IPR036515">
    <property type="entry name" value="Transposase_17_sf"/>
</dbReference>
<dbReference type="RefSeq" id="WP_284137046.1">
    <property type="nucleotide sequence ID" value="NZ_JASJUT010000003.1"/>
</dbReference>
<comment type="caution">
    <text evidence="1">The sequence shown here is derived from an EMBL/GenBank/DDBJ whole genome shotgun (WGS) entry which is preliminary data.</text>
</comment>
<gene>
    <name evidence="1" type="ORF">QNM18_09580</name>
</gene>
<dbReference type="PANTHER" id="PTHR34322:SF2">
    <property type="entry name" value="TRANSPOSASE IS200-LIKE DOMAIN-CONTAINING PROTEIN"/>
    <property type="match status" value="1"/>
</dbReference>
<proteinExistence type="predicted"/>
<sequence>MRQLNGVFTQNINRKHGRVGHLFQGRFKGILVDKDAYLLELSRYIVLNPVRANMVAHPQDYDWSSWHATVGSNPAPDWLVVDNLLCYLVQSAR</sequence>
<evidence type="ECO:0008006" key="3">
    <source>
        <dbReference type="Google" id="ProtNLM"/>
    </source>
</evidence>
<dbReference type="Proteomes" id="UP001231915">
    <property type="component" value="Unassembled WGS sequence"/>
</dbReference>
<organism evidence="1 2">
    <name type="scientific">Pseudoalteromonas obscura</name>
    <dbReference type="NCBI Taxonomy" id="3048491"/>
    <lineage>
        <taxon>Bacteria</taxon>
        <taxon>Pseudomonadati</taxon>
        <taxon>Pseudomonadota</taxon>
        <taxon>Gammaproteobacteria</taxon>
        <taxon>Alteromonadales</taxon>
        <taxon>Pseudoalteromonadaceae</taxon>
        <taxon>Pseudoalteromonas</taxon>
    </lineage>
</organism>
<keyword evidence="2" id="KW-1185">Reference proteome</keyword>
<name>A0ABT7EJV5_9GAMM</name>
<dbReference type="SUPFAM" id="SSF143422">
    <property type="entry name" value="Transposase IS200-like"/>
    <property type="match status" value="1"/>
</dbReference>
<dbReference type="Gene3D" id="3.30.70.1290">
    <property type="entry name" value="Transposase IS200-like"/>
    <property type="match status" value="1"/>
</dbReference>
<evidence type="ECO:0000313" key="1">
    <source>
        <dbReference type="EMBL" id="MDK2595292.1"/>
    </source>
</evidence>